<feature type="compositionally biased region" description="Gly residues" evidence="1">
    <location>
        <begin position="66"/>
        <end position="75"/>
    </location>
</feature>
<organism evidence="2 3">
    <name type="scientific">Rousettus aegyptiacus</name>
    <name type="common">Egyptian fruit bat</name>
    <name type="synonym">Pteropus aegyptiacus</name>
    <dbReference type="NCBI Taxonomy" id="9407"/>
    <lineage>
        <taxon>Eukaryota</taxon>
        <taxon>Metazoa</taxon>
        <taxon>Chordata</taxon>
        <taxon>Craniata</taxon>
        <taxon>Vertebrata</taxon>
        <taxon>Euteleostomi</taxon>
        <taxon>Mammalia</taxon>
        <taxon>Eutheria</taxon>
        <taxon>Laurasiatheria</taxon>
        <taxon>Chiroptera</taxon>
        <taxon>Yinpterochiroptera</taxon>
        <taxon>Pteropodoidea</taxon>
        <taxon>Pteropodidae</taxon>
        <taxon>Rousettinae</taxon>
        <taxon>Rousettus</taxon>
    </lineage>
</organism>
<feature type="compositionally biased region" description="Low complexity" evidence="1">
    <location>
        <begin position="122"/>
        <end position="132"/>
    </location>
</feature>
<comment type="caution">
    <text evidence="2">The sequence shown here is derived from an EMBL/GenBank/DDBJ whole genome shotgun (WGS) entry which is preliminary data.</text>
</comment>
<gene>
    <name evidence="2" type="ORF">HJG63_010443</name>
</gene>
<accession>A0A7J8B7Q2</accession>
<protein>
    <submittedName>
        <fullName evidence="2">Uncharacterized protein</fullName>
    </submittedName>
</protein>
<feature type="region of interest" description="Disordered" evidence="1">
    <location>
        <begin position="1"/>
        <end position="22"/>
    </location>
</feature>
<dbReference type="EMBL" id="JACASE010000020">
    <property type="protein sequence ID" value="KAF6394489.1"/>
    <property type="molecule type" value="Genomic_DNA"/>
</dbReference>
<reference evidence="2 3" key="1">
    <citation type="journal article" date="2020" name="Nature">
        <title>Six reference-quality genomes reveal evolution of bat adaptations.</title>
        <authorList>
            <person name="Jebb D."/>
            <person name="Huang Z."/>
            <person name="Pippel M."/>
            <person name="Hughes G.M."/>
            <person name="Lavrichenko K."/>
            <person name="Devanna P."/>
            <person name="Winkler S."/>
            <person name="Jermiin L.S."/>
            <person name="Skirmuntt E.C."/>
            <person name="Katzourakis A."/>
            <person name="Burkitt-Gray L."/>
            <person name="Ray D.A."/>
            <person name="Sullivan K.A.M."/>
            <person name="Roscito J.G."/>
            <person name="Kirilenko B.M."/>
            <person name="Davalos L.M."/>
            <person name="Corthals A.P."/>
            <person name="Power M.L."/>
            <person name="Jones G."/>
            <person name="Ransome R.D."/>
            <person name="Dechmann D.K.N."/>
            <person name="Locatelli A.G."/>
            <person name="Puechmaille S.J."/>
            <person name="Fedrigo O."/>
            <person name="Jarvis E.D."/>
            <person name="Hiller M."/>
            <person name="Vernes S.C."/>
            <person name="Myers E.W."/>
            <person name="Teeling E.C."/>
        </authorList>
    </citation>
    <scope>NUCLEOTIDE SEQUENCE [LARGE SCALE GENOMIC DNA]</scope>
    <source>
        <strain evidence="2">MRouAeg1</strain>
        <tissue evidence="2">Muscle</tissue>
    </source>
</reference>
<sequence length="166" mass="17502">MKVPRAPAPAPSPQGLQGPSVPCLRRRLTQLQVLTRQPRLVRQGLTHSPRALTPRCSLAPGRQPGVPGGGVGDRPGAGLSPRRGEATREQPQGNEGNRGAVLGTRGLRGRHTQTPRPSWHTRPSSPARPSADSRSELLGTFRQVRIGPRRAGAQPNGVGTAAARSA</sequence>
<evidence type="ECO:0000256" key="1">
    <source>
        <dbReference type="SAM" id="MobiDB-lite"/>
    </source>
</evidence>
<evidence type="ECO:0000313" key="2">
    <source>
        <dbReference type="EMBL" id="KAF6394489.1"/>
    </source>
</evidence>
<dbReference type="Proteomes" id="UP000593571">
    <property type="component" value="Unassembled WGS sequence"/>
</dbReference>
<proteinExistence type="predicted"/>
<name>A0A7J8B7Q2_ROUAE</name>
<feature type="region of interest" description="Disordered" evidence="1">
    <location>
        <begin position="35"/>
        <end position="166"/>
    </location>
</feature>
<evidence type="ECO:0000313" key="3">
    <source>
        <dbReference type="Proteomes" id="UP000593571"/>
    </source>
</evidence>
<keyword evidence="3" id="KW-1185">Reference proteome</keyword>
<dbReference type="AlphaFoldDB" id="A0A7J8B7Q2"/>
<feature type="compositionally biased region" description="Pro residues" evidence="1">
    <location>
        <begin position="1"/>
        <end position="12"/>
    </location>
</feature>